<proteinExistence type="predicted"/>
<dbReference type="PANTHER" id="PTHR24119">
    <property type="entry name" value="ACYL-COA-BINDING DOMAIN-CONTAINING PROTEIN 6"/>
    <property type="match status" value="1"/>
</dbReference>
<evidence type="ECO:0000313" key="3">
    <source>
        <dbReference type="EMBL" id="EKX44381.1"/>
    </source>
</evidence>
<dbReference type="EnsemblProtists" id="EKX44381">
    <property type="protein sequence ID" value="EKX44381"/>
    <property type="gene ID" value="GUITHDRAFT_72402"/>
</dbReference>
<keyword evidence="2" id="KW-0040">ANK repeat</keyword>
<dbReference type="PROSITE" id="PS50088">
    <property type="entry name" value="ANK_REPEAT"/>
    <property type="match status" value="1"/>
</dbReference>
<reference evidence="5" key="2">
    <citation type="submission" date="2012-11" db="EMBL/GenBank/DDBJ databases">
        <authorList>
            <person name="Kuo A."/>
            <person name="Curtis B.A."/>
            <person name="Tanifuji G."/>
            <person name="Burki F."/>
            <person name="Gruber A."/>
            <person name="Irimia M."/>
            <person name="Maruyama S."/>
            <person name="Arias M.C."/>
            <person name="Ball S.G."/>
            <person name="Gile G.H."/>
            <person name="Hirakawa Y."/>
            <person name="Hopkins J.F."/>
            <person name="Rensing S.A."/>
            <person name="Schmutz J."/>
            <person name="Symeonidi A."/>
            <person name="Elias M."/>
            <person name="Eveleigh R.J."/>
            <person name="Herman E.K."/>
            <person name="Klute M.J."/>
            <person name="Nakayama T."/>
            <person name="Obornik M."/>
            <person name="Reyes-Prieto A."/>
            <person name="Armbrust E.V."/>
            <person name="Aves S.J."/>
            <person name="Beiko R.G."/>
            <person name="Coutinho P."/>
            <person name="Dacks J.B."/>
            <person name="Durnford D.G."/>
            <person name="Fast N.M."/>
            <person name="Green B.R."/>
            <person name="Grisdale C."/>
            <person name="Hempe F."/>
            <person name="Henrissat B."/>
            <person name="Hoppner M.P."/>
            <person name="Ishida K.-I."/>
            <person name="Kim E."/>
            <person name="Koreny L."/>
            <person name="Kroth P.G."/>
            <person name="Liu Y."/>
            <person name="Malik S.-B."/>
            <person name="Maier U.G."/>
            <person name="McRose D."/>
            <person name="Mock T."/>
            <person name="Neilson J.A."/>
            <person name="Onodera N.T."/>
            <person name="Poole A.M."/>
            <person name="Pritham E.J."/>
            <person name="Richards T.A."/>
            <person name="Rocap G."/>
            <person name="Roy S.W."/>
            <person name="Sarai C."/>
            <person name="Schaack S."/>
            <person name="Shirato S."/>
            <person name="Slamovits C.H."/>
            <person name="Spencer D.F."/>
            <person name="Suzuki S."/>
            <person name="Worden A.Z."/>
            <person name="Zauner S."/>
            <person name="Barry K."/>
            <person name="Bell C."/>
            <person name="Bharti A.K."/>
            <person name="Crow J.A."/>
            <person name="Grimwood J."/>
            <person name="Kramer R."/>
            <person name="Lindquist E."/>
            <person name="Lucas S."/>
            <person name="Salamov A."/>
            <person name="McFadden G.I."/>
            <person name="Lane C.E."/>
            <person name="Keeling P.J."/>
            <person name="Gray M.W."/>
            <person name="Grigoriev I.V."/>
            <person name="Archibald J.M."/>
        </authorList>
    </citation>
    <scope>NUCLEOTIDE SEQUENCE</scope>
    <source>
        <strain evidence="5">CCMP2712</strain>
    </source>
</reference>
<dbReference type="RefSeq" id="XP_005831361.1">
    <property type="nucleotide sequence ID" value="XM_005831304.1"/>
</dbReference>
<protein>
    <submittedName>
        <fullName evidence="3 4">Uncharacterized protein</fullName>
    </submittedName>
</protein>
<dbReference type="Proteomes" id="UP000011087">
    <property type="component" value="Unassembled WGS sequence"/>
</dbReference>
<evidence type="ECO:0000313" key="4">
    <source>
        <dbReference type="EnsemblProtists" id="EKX44381"/>
    </source>
</evidence>
<accession>L1J792</accession>
<gene>
    <name evidence="3" type="ORF">GUITHDRAFT_72402</name>
</gene>
<dbReference type="PaxDb" id="55529-EKX44381"/>
<evidence type="ECO:0000256" key="2">
    <source>
        <dbReference type="PROSITE-ProRule" id="PRU00023"/>
    </source>
</evidence>
<dbReference type="AlphaFoldDB" id="L1J792"/>
<sequence length="79" mass="8983">EFGNTLIIVAAQTGSKKMCKILLRRGADLNAQNWRGQTALHFCFQYRYEDLGNYLREKGANDGILNHYGLSCYQGLEPK</sequence>
<dbReference type="SUPFAM" id="SSF48403">
    <property type="entry name" value="Ankyrin repeat"/>
    <property type="match status" value="1"/>
</dbReference>
<name>L1J792_GUITC</name>
<dbReference type="InterPro" id="IPR002110">
    <property type="entry name" value="Ankyrin_rpt"/>
</dbReference>
<dbReference type="GO" id="GO:0000062">
    <property type="term" value="F:fatty-acyl-CoA binding"/>
    <property type="evidence" value="ECO:0007669"/>
    <property type="project" value="TreeGrafter"/>
</dbReference>
<feature type="repeat" description="ANK" evidence="2">
    <location>
        <begin position="2"/>
        <end position="34"/>
    </location>
</feature>
<organism evidence="3">
    <name type="scientific">Guillardia theta (strain CCMP2712)</name>
    <name type="common">Cryptophyte</name>
    <dbReference type="NCBI Taxonomy" id="905079"/>
    <lineage>
        <taxon>Eukaryota</taxon>
        <taxon>Cryptophyceae</taxon>
        <taxon>Pyrenomonadales</taxon>
        <taxon>Geminigeraceae</taxon>
        <taxon>Guillardia</taxon>
    </lineage>
</organism>
<dbReference type="Gene3D" id="1.25.40.20">
    <property type="entry name" value="Ankyrin repeat-containing domain"/>
    <property type="match status" value="1"/>
</dbReference>
<keyword evidence="5" id="KW-1185">Reference proteome</keyword>
<reference evidence="4" key="3">
    <citation type="submission" date="2016-03" db="UniProtKB">
        <authorList>
            <consortium name="EnsemblProtists"/>
        </authorList>
    </citation>
    <scope>IDENTIFICATION</scope>
</reference>
<evidence type="ECO:0000313" key="5">
    <source>
        <dbReference type="Proteomes" id="UP000011087"/>
    </source>
</evidence>
<reference evidence="3 5" key="1">
    <citation type="journal article" date="2012" name="Nature">
        <title>Algal genomes reveal evolutionary mosaicism and the fate of nucleomorphs.</title>
        <authorList>
            <consortium name="DOE Joint Genome Institute"/>
            <person name="Curtis B.A."/>
            <person name="Tanifuji G."/>
            <person name="Burki F."/>
            <person name="Gruber A."/>
            <person name="Irimia M."/>
            <person name="Maruyama S."/>
            <person name="Arias M.C."/>
            <person name="Ball S.G."/>
            <person name="Gile G.H."/>
            <person name="Hirakawa Y."/>
            <person name="Hopkins J.F."/>
            <person name="Kuo A."/>
            <person name="Rensing S.A."/>
            <person name="Schmutz J."/>
            <person name="Symeonidi A."/>
            <person name="Elias M."/>
            <person name="Eveleigh R.J."/>
            <person name="Herman E.K."/>
            <person name="Klute M.J."/>
            <person name="Nakayama T."/>
            <person name="Obornik M."/>
            <person name="Reyes-Prieto A."/>
            <person name="Armbrust E.V."/>
            <person name="Aves S.J."/>
            <person name="Beiko R.G."/>
            <person name="Coutinho P."/>
            <person name="Dacks J.B."/>
            <person name="Durnford D.G."/>
            <person name="Fast N.M."/>
            <person name="Green B.R."/>
            <person name="Grisdale C.J."/>
            <person name="Hempel F."/>
            <person name="Henrissat B."/>
            <person name="Hoppner M.P."/>
            <person name="Ishida K."/>
            <person name="Kim E."/>
            <person name="Koreny L."/>
            <person name="Kroth P.G."/>
            <person name="Liu Y."/>
            <person name="Malik S.B."/>
            <person name="Maier U.G."/>
            <person name="McRose D."/>
            <person name="Mock T."/>
            <person name="Neilson J.A."/>
            <person name="Onodera N.T."/>
            <person name="Poole A.M."/>
            <person name="Pritham E.J."/>
            <person name="Richards T.A."/>
            <person name="Rocap G."/>
            <person name="Roy S.W."/>
            <person name="Sarai C."/>
            <person name="Schaack S."/>
            <person name="Shirato S."/>
            <person name="Slamovits C.H."/>
            <person name="Spencer D.F."/>
            <person name="Suzuki S."/>
            <person name="Worden A.Z."/>
            <person name="Zauner S."/>
            <person name="Barry K."/>
            <person name="Bell C."/>
            <person name="Bharti A.K."/>
            <person name="Crow J.A."/>
            <person name="Grimwood J."/>
            <person name="Kramer R."/>
            <person name="Lindquist E."/>
            <person name="Lucas S."/>
            <person name="Salamov A."/>
            <person name="McFadden G.I."/>
            <person name="Lane C.E."/>
            <person name="Keeling P.J."/>
            <person name="Gray M.W."/>
            <person name="Grigoriev I.V."/>
            <person name="Archibald J.M."/>
        </authorList>
    </citation>
    <scope>NUCLEOTIDE SEQUENCE</scope>
    <source>
        <strain evidence="3 5">CCMP2712</strain>
    </source>
</reference>
<dbReference type="KEGG" id="gtt:GUITHDRAFT_72402"/>
<dbReference type="GeneID" id="17301028"/>
<dbReference type="Pfam" id="PF12796">
    <property type="entry name" value="Ank_2"/>
    <property type="match status" value="1"/>
</dbReference>
<dbReference type="EMBL" id="JH993005">
    <property type="protein sequence ID" value="EKX44381.1"/>
    <property type="molecule type" value="Genomic_DNA"/>
</dbReference>
<dbReference type="HOGENOM" id="CLU_000134_45_5_1"/>
<dbReference type="PROSITE" id="PS50297">
    <property type="entry name" value="ANK_REP_REGION"/>
    <property type="match status" value="1"/>
</dbReference>
<dbReference type="InterPro" id="IPR036770">
    <property type="entry name" value="Ankyrin_rpt-contain_sf"/>
</dbReference>
<keyword evidence="1" id="KW-0446">Lipid-binding</keyword>
<dbReference type="OrthoDB" id="341259at2759"/>
<dbReference type="SMART" id="SM00248">
    <property type="entry name" value="ANK"/>
    <property type="match status" value="2"/>
</dbReference>
<dbReference type="eggNOG" id="ENOG502S9R3">
    <property type="taxonomic scope" value="Eukaryota"/>
</dbReference>
<evidence type="ECO:0000256" key="1">
    <source>
        <dbReference type="ARBA" id="ARBA00023121"/>
    </source>
</evidence>
<feature type="non-terminal residue" evidence="3">
    <location>
        <position position="1"/>
    </location>
</feature>
<dbReference type="PANTHER" id="PTHR24119:SF0">
    <property type="entry name" value="ACYL-COA-BINDING DOMAIN-CONTAINING PROTEIN 6"/>
    <property type="match status" value="1"/>
</dbReference>